<proteinExistence type="predicted"/>
<evidence type="ECO:0000313" key="3">
    <source>
        <dbReference type="Proteomes" id="UP000005952"/>
    </source>
</evidence>
<gene>
    <name evidence="2" type="ORF">HYPDE_28983</name>
</gene>
<dbReference type="KEGG" id="hdt:HYPDE_28983"/>
<organism evidence="2 3">
    <name type="scientific">Hyphomicrobium denitrificans 1NES1</name>
    <dbReference type="NCBI Taxonomy" id="670307"/>
    <lineage>
        <taxon>Bacteria</taxon>
        <taxon>Pseudomonadati</taxon>
        <taxon>Pseudomonadota</taxon>
        <taxon>Alphaproteobacteria</taxon>
        <taxon>Hyphomicrobiales</taxon>
        <taxon>Hyphomicrobiaceae</taxon>
        <taxon>Hyphomicrobium</taxon>
    </lineage>
</organism>
<protein>
    <submittedName>
        <fullName evidence="2">Uncharacterized protein</fullName>
    </submittedName>
</protein>
<evidence type="ECO:0000256" key="1">
    <source>
        <dbReference type="SAM" id="MobiDB-lite"/>
    </source>
</evidence>
<keyword evidence="3" id="KW-1185">Reference proteome</keyword>
<dbReference type="HOGENOM" id="CLU_2716938_0_0_5"/>
<name>N0BBI9_9HYPH</name>
<dbReference type="EMBL" id="CP005587">
    <property type="protein sequence ID" value="AGK57475.1"/>
    <property type="molecule type" value="Genomic_DNA"/>
</dbReference>
<accession>N0BBI9</accession>
<dbReference type="Proteomes" id="UP000005952">
    <property type="component" value="Chromosome"/>
</dbReference>
<evidence type="ECO:0000313" key="2">
    <source>
        <dbReference type="EMBL" id="AGK57475.1"/>
    </source>
</evidence>
<feature type="region of interest" description="Disordered" evidence="1">
    <location>
        <begin position="14"/>
        <end position="48"/>
    </location>
</feature>
<dbReference type="AlphaFoldDB" id="N0BBI9"/>
<reference evidence="2 3" key="1">
    <citation type="journal article" date="2013" name="Genome Announc.">
        <title>Genome sequences for three denitrifying bacterial strains isolated from a uranium- and nitrate-contaminated subsurface environment.</title>
        <authorList>
            <person name="Venkatramanan R."/>
            <person name="Prakash O."/>
            <person name="Woyke T."/>
            <person name="Chain P."/>
            <person name="Goodwin L.A."/>
            <person name="Watson D."/>
            <person name="Brooks S."/>
            <person name="Kostka J.E."/>
            <person name="Green S.J."/>
        </authorList>
    </citation>
    <scope>NUCLEOTIDE SEQUENCE [LARGE SCALE GENOMIC DNA]</scope>
    <source>
        <strain evidence="2 3">1NES1</strain>
    </source>
</reference>
<sequence>MRFSISLISCVTKDMRHPPSGLDAPPLQPRRHAEQRAGTQPRISTGGLDDRLTRFAAQHFQEIARFFDGNHN</sequence>